<evidence type="ECO:0000256" key="2">
    <source>
        <dbReference type="SAM" id="SignalP"/>
    </source>
</evidence>
<gene>
    <name evidence="3" type="ORF">THAPSDRAFT_21669</name>
</gene>
<dbReference type="Proteomes" id="UP000001449">
    <property type="component" value="Chromosome 3"/>
</dbReference>
<name>B8BXA2_THAPS</name>
<dbReference type="AlphaFoldDB" id="B8BXA2"/>
<dbReference type="PaxDb" id="35128-Thaps21669"/>
<organism evidence="3 4">
    <name type="scientific">Thalassiosira pseudonana</name>
    <name type="common">Marine diatom</name>
    <name type="synonym">Cyclotella nana</name>
    <dbReference type="NCBI Taxonomy" id="35128"/>
    <lineage>
        <taxon>Eukaryota</taxon>
        <taxon>Sar</taxon>
        <taxon>Stramenopiles</taxon>
        <taxon>Ochrophyta</taxon>
        <taxon>Bacillariophyta</taxon>
        <taxon>Coscinodiscophyceae</taxon>
        <taxon>Thalassiosirophycidae</taxon>
        <taxon>Thalassiosirales</taxon>
        <taxon>Thalassiosiraceae</taxon>
        <taxon>Thalassiosira</taxon>
    </lineage>
</organism>
<dbReference type="OMA" id="RTMMTIV"/>
<dbReference type="GeneID" id="7444051"/>
<evidence type="ECO:0000313" key="4">
    <source>
        <dbReference type="Proteomes" id="UP000001449"/>
    </source>
</evidence>
<sequence>MVAATIFILAFASFFRVSDAFATQPLLPSSPSVYRRAQLPPSQQPPFTQQTVLHTRGEGFDLDDKDDDRELVYVGRGSGRREREEGSYVDGQRASSSSSRRYNDNVEFFDLDDDSDFEDARGTGGADIYEESYNGIIPNPLLDAMDPDGVYERLGPELFKDWTFWRDMVLFVAFLALFTRDTHHYGIFDQTIEGLERLPGSFVP</sequence>
<feature type="signal peptide" evidence="2">
    <location>
        <begin position="1"/>
        <end position="20"/>
    </location>
</feature>
<accession>B8BXA2</accession>
<keyword evidence="4" id="KW-1185">Reference proteome</keyword>
<feature type="region of interest" description="Disordered" evidence="1">
    <location>
        <begin position="75"/>
        <end position="99"/>
    </location>
</feature>
<dbReference type="KEGG" id="tps:THAPSDRAFT_21669"/>
<protein>
    <submittedName>
        <fullName evidence="3">Uncharacterized protein</fullName>
    </submittedName>
</protein>
<evidence type="ECO:0000313" key="3">
    <source>
        <dbReference type="EMBL" id="EED94170.1"/>
    </source>
</evidence>
<proteinExistence type="predicted"/>
<dbReference type="RefSeq" id="XP_002288734.1">
    <property type="nucleotide sequence ID" value="XM_002288698.1"/>
</dbReference>
<dbReference type="HOGENOM" id="CLU_1345598_0_0_1"/>
<reference evidence="3 4" key="2">
    <citation type="journal article" date="2008" name="Nature">
        <title>The Phaeodactylum genome reveals the evolutionary history of diatom genomes.</title>
        <authorList>
            <person name="Bowler C."/>
            <person name="Allen A.E."/>
            <person name="Badger J.H."/>
            <person name="Grimwood J."/>
            <person name="Jabbari K."/>
            <person name="Kuo A."/>
            <person name="Maheswari U."/>
            <person name="Martens C."/>
            <person name="Maumus F."/>
            <person name="Otillar R.P."/>
            <person name="Rayko E."/>
            <person name="Salamov A."/>
            <person name="Vandepoele K."/>
            <person name="Beszteri B."/>
            <person name="Gruber A."/>
            <person name="Heijde M."/>
            <person name="Katinka M."/>
            <person name="Mock T."/>
            <person name="Valentin K."/>
            <person name="Verret F."/>
            <person name="Berges J.A."/>
            <person name="Brownlee C."/>
            <person name="Cadoret J.P."/>
            <person name="Chiovitti A."/>
            <person name="Choi C.J."/>
            <person name="Coesel S."/>
            <person name="De Martino A."/>
            <person name="Detter J.C."/>
            <person name="Durkin C."/>
            <person name="Falciatore A."/>
            <person name="Fournet J."/>
            <person name="Haruta M."/>
            <person name="Huysman M.J."/>
            <person name="Jenkins B.D."/>
            <person name="Jiroutova K."/>
            <person name="Jorgensen R.E."/>
            <person name="Joubert Y."/>
            <person name="Kaplan A."/>
            <person name="Kroger N."/>
            <person name="Kroth P.G."/>
            <person name="La Roche J."/>
            <person name="Lindquist E."/>
            <person name="Lommer M."/>
            <person name="Martin-Jezequel V."/>
            <person name="Lopez P.J."/>
            <person name="Lucas S."/>
            <person name="Mangogna M."/>
            <person name="McGinnis K."/>
            <person name="Medlin L.K."/>
            <person name="Montsant A."/>
            <person name="Oudot-Le Secq M.P."/>
            <person name="Napoli C."/>
            <person name="Obornik M."/>
            <person name="Parker M.S."/>
            <person name="Petit J.L."/>
            <person name="Porcel B.M."/>
            <person name="Poulsen N."/>
            <person name="Robison M."/>
            <person name="Rychlewski L."/>
            <person name="Rynearson T.A."/>
            <person name="Schmutz J."/>
            <person name="Shapiro H."/>
            <person name="Siaut M."/>
            <person name="Stanley M."/>
            <person name="Sussman M.R."/>
            <person name="Taylor A.R."/>
            <person name="Vardi A."/>
            <person name="von Dassow P."/>
            <person name="Vyverman W."/>
            <person name="Willis A."/>
            <person name="Wyrwicz L.S."/>
            <person name="Rokhsar D.S."/>
            <person name="Weissenbach J."/>
            <person name="Armbrust E.V."/>
            <person name="Green B.R."/>
            <person name="Van de Peer Y."/>
            <person name="Grigoriev I.V."/>
        </authorList>
    </citation>
    <scope>NUCLEOTIDE SEQUENCE [LARGE SCALE GENOMIC DNA]</scope>
    <source>
        <strain evidence="3 4">CCMP1335</strain>
    </source>
</reference>
<feature type="chain" id="PRO_5002869408" evidence="2">
    <location>
        <begin position="21"/>
        <end position="204"/>
    </location>
</feature>
<dbReference type="eggNOG" id="ENOG502SWKF">
    <property type="taxonomic scope" value="Eukaryota"/>
</dbReference>
<dbReference type="InParanoid" id="B8BXA2"/>
<keyword evidence="2" id="KW-0732">Signal</keyword>
<reference evidence="3 4" key="1">
    <citation type="journal article" date="2004" name="Science">
        <title>The genome of the diatom Thalassiosira pseudonana: ecology, evolution, and metabolism.</title>
        <authorList>
            <person name="Armbrust E.V."/>
            <person name="Berges J.A."/>
            <person name="Bowler C."/>
            <person name="Green B.R."/>
            <person name="Martinez D."/>
            <person name="Putnam N.H."/>
            <person name="Zhou S."/>
            <person name="Allen A.E."/>
            <person name="Apt K.E."/>
            <person name="Bechner M."/>
            <person name="Brzezinski M.A."/>
            <person name="Chaal B.K."/>
            <person name="Chiovitti A."/>
            <person name="Davis A.K."/>
            <person name="Demarest M.S."/>
            <person name="Detter J.C."/>
            <person name="Glavina T."/>
            <person name="Goodstein D."/>
            <person name="Hadi M.Z."/>
            <person name="Hellsten U."/>
            <person name="Hildebrand M."/>
            <person name="Jenkins B.D."/>
            <person name="Jurka J."/>
            <person name="Kapitonov V.V."/>
            <person name="Kroger N."/>
            <person name="Lau W.W."/>
            <person name="Lane T.W."/>
            <person name="Larimer F.W."/>
            <person name="Lippmeier J.C."/>
            <person name="Lucas S."/>
            <person name="Medina M."/>
            <person name="Montsant A."/>
            <person name="Obornik M."/>
            <person name="Parker M.S."/>
            <person name="Palenik B."/>
            <person name="Pazour G.J."/>
            <person name="Richardson P.M."/>
            <person name="Rynearson T.A."/>
            <person name="Saito M.A."/>
            <person name="Schwartz D.C."/>
            <person name="Thamatrakoln K."/>
            <person name="Valentin K."/>
            <person name="Vardi A."/>
            <person name="Wilkerson F.P."/>
            <person name="Rokhsar D.S."/>
        </authorList>
    </citation>
    <scope>NUCLEOTIDE SEQUENCE [LARGE SCALE GENOMIC DNA]</scope>
    <source>
        <strain evidence="3 4">CCMP1335</strain>
    </source>
</reference>
<evidence type="ECO:0000256" key="1">
    <source>
        <dbReference type="SAM" id="MobiDB-lite"/>
    </source>
</evidence>
<dbReference type="EMBL" id="CM000640">
    <property type="protein sequence ID" value="EED94170.1"/>
    <property type="molecule type" value="Genomic_DNA"/>
</dbReference>